<comment type="caution">
    <text evidence="2">The sequence shown here is derived from an EMBL/GenBank/DDBJ whole genome shotgun (WGS) entry which is preliminary data.</text>
</comment>
<dbReference type="InterPro" id="IPR023210">
    <property type="entry name" value="NADP_OxRdtase_dom"/>
</dbReference>
<dbReference type="Proteomes" id="UP001489004">
    <property type="component" value="Unassembled WGS sequence"/>
</dbReference>
<protein>
    <recommendedName>
        <fullName evidence="1">ShKT domain-containing protein</fullName>
    </recommendedName>
</protein>
<dbReference type="Gene3D" id="3.20.20.100">
    <property type="entry name" value="NADP-dependent oxidoreductase domain"/>
    <property type="match status" value="1"/>
</dbReference>
<dbReference type="InterPro" id="IPR036812">
    <property type="entry name" value="NAD(P)_OxRdtase_dom_sf"/>
</dbReference>
<dbReference type="SMART" id="SM00254">
    <property type="entry name" value="ShKT"/>
    <property type="match status" value="1"/>
</dbReference>
<dbReference type="PANTHER" id="PTHR43312">
    <property type="entry name" value="D-THREO-ALDOSE 1-DEHYDROGENASE"/>
    <property type="match status" value="1"/>
</dbReference>
<dbReference type="CDD" id="cd19099">
    <property type="entry name" value="AKR_unchar"/>
    <property type="match status" value="1"/>
</dbReference>
<organism evidence="2 3">
    <name type="scientific">[Myrmecia] bisecta</name>
    <dbReference type="NCBI Taxonomy" id="41462"/>
    <lineage>
        <taxon>Eukaryota</taxon>
        <taxon>Viridiplantae</taxon>
        <taxon>Chlorophyta</taxon>
        <taxon>core chlorophytes</taxon>
        <taxon>Trebouxiophyceae</taxon>
        <taxon>Trebouxiales</taxon>
        <taxon>Trebouxiaceae</taxon>
        <taxon>Myrmecia</taxon>
    </lineage>
</organism>
<feature type="domain" description="ShKT" evidence="1">
    <location>
        <begin position="40"/>
        <end position="77"/>
    </location>
</feature>
<name>A0AAW1Q0G1_9CHLO</name>
<sequence>MVAGSSLHCQGAEDRTDAFIGYQEAGKAVDVPSSPGKQQCIDKDPRCAKWAGDGECLANPYYMRSGCPESCQVDAACGTRFFHPQLAGSVSEEGTRQYITRYPNVYRSCHGEHFRKDPSLGDYLLPSQRLRADPWVLLGSIGVGTYLGNEDEETDEHMTAAVISSFDKGFNVIDTASNYRNGRSEVSVGHALNSIRTGVGVQRGFFFLSTKAGFMQADILHDLLAQGDIASSDVVGGSHCIHPSCLEGSLARSLASLNVQVVDLLYLHNAAELQIPVIGRETFLQRLRAAFVWCEEARKAGFIRSYGMATWDGFRRPPSDPIYVALADVVRLAEGVGGQNHGFRYVQTPINLGMPEAWREAWQPAPAAPSDEPADGKAPDLVPLVEAAGRLGLGVFASGPLLEGELLKNAGLLAKLDQVEELKNVQGQATKLLQFARSTPGVLAVMVGHKRAKHMEANVALARLPPLTKEQFLSVWQQMRS</sequence>
<dbReference type="PROSITE" id="PS51670">
    <property type="entry name" value="SHKT"/>
    <property type="match status" value="1"/>
</dbReference>
<dbReference type="EMBL" id="JALJOR010000007">
    <property type="protein sequence ID" value="KAK9814130.1"/>
    <property type="molecule type" value="Genomic_DNA"/>
</dbReference>
<dbReference type="AlphaFoldDB" id="A0AAW1Q0G1"/>
<dbReference type="Pfam" id="PF00248">
    <property type="entry name" value="Aldo_ket_red"/>
    <property type="match status" value="1"/>
</dbReference>
<evidence type="ECO:0000313" key="3">
    <source>
        <dbReference type="Proteomes" id="UP001489004"/>
    </source>
</evidence>
<dbReference type="PANTHER" id="PTHR43312:SF1">
    <property type="entry name" value="NADP-DEPENDENT OXIDOREDUCTASE DOMAIN-CONTAINING PROTEIN"/>
    <property type="match status" value="1"/>
</dbReference>
<dbReference type="Pfam" id="PF01549">
    <property type="entry name" value="ShK"/>
    <property type="match status" value="1"/>
</dbReference>
<proteinExistence type="predicted"/>
<keyword evidence="3" id="KW-1185">Reference proteome</keyword>
<gene>
    <name evidence="2" type="ORF">WJX72_001053</name>
</gene>
<accession>A0AAW1Q0G1</accession>
<reference evidence="2 3" key="1">
    <citation type="journal article" date="2024" name="Nat. Commun.">
        <title>Phylogenomics reveals the evolutionary origins of lichenization in chlorophyte algae.</title>
        <authorList>
            <person name="Puginier C."/>
            <person name="Libourel C."/>
            <person name="Otte J."/>
            <person name="Skaloud P."/>
            <person name="Haon M."/>
            <person name="Grisel S."/>
            <person name="Petersen M."/>
            <person name="Berrin J.G."/>
            <person name="Delaux P.M."/>
            <person name="Dal Grande F."/>
            <person name="Keller J."/>
        </authorList>
    </citation>
    <scope>NUCLEOTIDE SEQUENCE [LARGE SCALE GENOMIC DNA]</scope>
    <source>
        <strain evidence="2 3">SAG 2043</strain>
    </source>
</reference>
<dbReference type="InterPro" id="IPR003582">
    <property type="entry name" value="ShKT_dom"/>
</dbReference>
<evidence type="ECO:0000313" key="2">
    <source>
        <dbReference type="EMBL" id="KAK9814130.1"/>
    </source>
</evidence>
<dbReference type="SUPFAM" id="SSF51430">
    <property type="entry name" value="NAD(P)-linked oxidoreductase"/>
    <property type="match status" value="1"/>
</dbReference>
<dbReference type="InterPro" id="IPR053135">
    <property type="entry name" value="AKR2_Oxidoreductase"/>
</dbReference>
<evidence type="ECO:0000259" key="1">
    <source>
        <dbReference type="PROSITE" id="PS51670"/>
    </source>
</evidence>